<dbReference type="InterPro" id="IPR029056">
    <property type="entry name" value="Ribokinase-like"/>
</dbReference>
<dbReference type="PANTHER" id="PTHR43085">
    <property type="entry name" value="HEXOKINASE FAMILY MEMBER"/>
    <property type="match status" value="1"/>
</dbReference>
<comment type="similarity">
    <text evidence="1">Belongs to the carbohydrate kinase PfkB family.</text>
</comment>
<accession>A0A3M6FGP8</accession>
<protein>
    <submittedName>
        <fullName evidence="7">Fructokinase</fullName>
    </submittedName>
</protein>
<dbReference type="CDD" id="cd01167">
    <property type="entry name" value="bac_FRK"/>
    <property type="match status" value="1"/>
</dbReference>
<dbReference type="AlphaFoldDB" id="A0A3M6FGP8"/>
<sequence length="377" mass="40554">MVLVACQWQGSGFASVVRALCKSRSAQRDASGRAECDRLRAGLSALSGTITQNLTPVFHGALMFLVCGEALFDIFTRADNGGALNRLGFDAIAGGSPFNVAIGLRRQGVEAAFFAGLSTDYLGRRLRAVLEQETVNTGHLIEFDAPTTLAMVAVGSDGSPTYSFRGDGCADRQLRLEHLPELDEQVRGIHVGSFSLVVQPIADTLLALVARESATRLISLDPNVRLNPAPDIQRWRTQIASFAEHAHLIKVSDEDLHLLYPDSNPQTIAEGWLGKRTQLVIVTRGTQGASVFTRQHGTWSVPAKTVVTADTVGAGDTFQAALLTFLSERRLDTPQGLSMLSKETLNDMLNFAVGAAALTCTKVGPDLPYRHQLGDKA</sequence>
<dbReference type="InterPro" id="IPR011611">
    <property type="entry name" value="PfkB_dom"/>
</dbReference>
<evidence type="ECO:0000256" key="5">
    <source>
        <dbReference type="ARBA" id="ARBA00022840"/>
    </source>
</evidence>
<evidence type="ECO:0000313" key="8">
    <source>
        <dbReference type="Proteomes" id="UP000269872"/>
    </source>
</evidence>
<gene>
    <name evidence="7" type="ORF">ALP05_05732</name>
</gene>
<feature type="domain" description="Carbohydrate kinase PfkB" evidence="6">
    <location>
        <begin position="85"/>
        <end position="368"/>
    </location>
</feature>
<keyword evidence="5" id="KW-0067">ATP-binding</keyword>
<dbReference type="Pfam" id="PF00294">
    <property type="entry name" value="PfkB"/>
    <property type="match status" value="1"/>
</dbReference>
<dbReference type="GO" id="GO:0016301">
    <property type="term" value="F:kinase activity"/>
    <property type="evidence" value="ECO:0007669"/>
    <property type="project" value="UniProtKB-KW"/>
</dbReference>
<comment type="caution">
    <text evidence="7">The sequence shown here is derived from an EMBL/GenBank/DDBJ whole genome shotgun (WGS) entry which is preliminary data.</text>
</comment>
<evidence type="ECO:0000256" key="1">
    <source>
        <dbReference type="ARBA" id="ARBA00010688"/>
    </source>
</evidence>
<keyword evidence="4 7" id="KW-0418">Kinase</keyword>
<dbReference type="SUPFAM" id="SSF53613">
    <property type="entry name" value="Ribokinase-like"/>
    <property type="match status" value="1"/>
</dbReference>
<reference evidence="7 8" key="1">
    <citation type="submission" date="2018-08" db="EMBL/GenBank/DDBJ databases">
        <title>Recombination of ecologically and evolutionarily significant loci maintains genetic cohesion in the Pseudomonas syringae species complex.</title>
        <authorList>
            <person name="Dillon M."/>
            <person name="Thakur S."/>
            <person name="Almeida R.N.D."/>
            <person name="Weir B.S."/>
            <person name="Guttman D.S."/>
        </authorList>
    </citation>
    <scope>NUCLEOTIDE SEQUENCE [LARGE SCALE GENOMIC DNA]</scope>
    <source>
        <strain evidence="7 8">ICMP 7496</strain>
    </source>
</reference>
<evidence type="ECO:0000256" key="4">
    <source>
        <dbReference type="ARBA" id="ARBA00022777"/>
    </source>
</evidence>
<dbReference type="InterPro" id="IPR050306">
    <property type="entry name" value="PfkB_Carbo_kinase"/>
</dbReference>
<dbReference type="PANTHER" id="PTHR43085:SF1">
    <property type="entry name" value="PSEUDOURIDINE KINASE-RELATED"/>
    <property type="match status" value="1"/>
</dbReference>
<organism evidence="7 8">
    <name type="scientific">Pseudomonas caricapapayae</name>
    <dbReference type="NCBI Taxonomy" id="46678"/>
    <lineage>
        <taxon>Bacteria</taxon>
        <taxon>Pseudomonadati</taxon>
        <taxon>Pseudomonadota</taxon>
        <taxon>Gammaproteobacteria</taxon>
        <taxon>Pseudomonadales</taxon>
        <taxon>Pseudomonadaceae</taxon>
        <taxon>Pseudomonas</taxon>
    </lineage>
</organism>
<evidence type="ECO:0000313" key="7">
    <source>
        <dbReference type="EMBL" id="RMV79588.1"/>
    </source>
</evidence>
<name>A0A3M6FGP8_9PSED</name>
<keyword evidence="2" id="KW-0808">Transferase</keyword>
<evidence type="ECO:0000256" key="2">
    <source>
        <dbReference type="ARBA" id="ARBA00022679"/>
    </source>
</evidence>
<dbReference type="InterPro" id="IPR002173">
    <property type="entry name" value="Carboh/pur_kinase_PfkB_CS"/>
</dbReference>
<evidence type="ECO:0000256" key="3">
    <source>
        <dbReference type="ARBA" id="ARBA00022741"/>
    </source>
</evidence>
<dbReference type="EMBL" id="RBUY01000010">
    <property type="protein sequence ID" value="RMV79588.1"/>
    <property type="molecule type" value="Genomic_DNA"/>
</dbReference>
<dbReference type="Gene3D" id="3.40.1190.20">
    <property type="match status" value="1"/>
</dbReference>
<dbReference type="Proteomes" id="UP000269872">
    <property type="component" value="Unassembled WGS sequence"/>
</dbReference>
<dbReference type="GO" id="GO:0005524">
    <property type="term" value="F:ATP binding"/>
    <property type="evidence" value="ECO:0007669"/>
    <property type="project" value="UniProtKB-KW"/>
</dbReference>
<evidence type="ECO:0000259" key="6">
    <source>
        <dbReference type="Pfam" id="PF00294"/>
    </source>
</evidence>
<dbReference type="PROSITE" id="PS00584">
    <property type="entry name" value="PFKB_KINASES_2"/>
    <property type="match status" value="1"/>
</dbReference>
<dbReference type="FunFam" id="3.40.1190.20:FF:000037">
    <property type="entry name" value="Fructokinase"/>
    <property type="match status" value="1"/>
</dbReference>
<keyword evidence="3" id="KW-0547">Nucleotide-binding</keyword>
<proteinExistence type="inferred from homology"/>